<sequence length="261" mass="29247">MKERESKIKRYICVQLEEVTTELLESVTDKSSPVGLNVITTELISCLEAVFVHKLRDSFIDKVAYVLTGEVFKQPEPNLWTLILSISHKHQVIALNESDYITTDIGRSRSWIRLVLNEGLMGSFVESLRRDSRLLNQFYEKDAFLKDSDCCLRLRKQLALLAELYFDLPINSSLLNKWTPAPLSLAGIWVPSAPITPEAVVQGCDVAGTISCEQSIATNSELENIVFDRIAKSSPKQSTPSSLFGGSPKPTPFGSFYHTFE</sequence>
<dbReference type="SUPFAM" id="SSF140741">
    <property type="entry name" value="RUN domain-like"/>
    <property type="match status" value="1"/>
</dbReference>
<dbReference type="EMBL" id="JAVRJZ010000009">
    <property type="protein sequence ID" value="KAK2718612.1"/>
    <property type="molecule type" value="Genomic_DNA"/>
</dbReference>
<evidence type="ECO:0000259" key="2">
    <source>
        <dbReference type="PROSITE" id="PS50826"/>
    </source>
</evidence>
<accession>A0AA88IB63</accession>
<comment type="caution">
    <text evidence="3">The sequence shown here is derived from an EMBL/GenBank/DDBJ whole genome shotgun (WGS) entry which is preliminary data.</text>
</comment>
<dbReference type="Gene3D" id="1.20.58.900">
    <property type="match status" value="1"/>
</dbReference>
<reference evidence="3" key="1">
    <citation type="submission" date="2023-07" db="EMBL/GenBank/DDBJ databases">
        <title>Chromosome-level genome assembly of Artemia franciscana.</title>
        <authorList>
            <person name="Jo E."/>
        </authorList>
    </citation>
    <scope>NUCLEOTIDE SEQUENCE</scope>
    <source>
        <tissue evidence="3">Whole body</tissue>
    </source>
</reference>
<dbReference type="SMART" id="SM00593">
    <property type="entry name" value="RUN"/>
    <property type="match status" value="1"/>
</dbReference>
<dbReference type="PANTHER" id="PTHR47194">
    <property type="entry name" value="SORTING NEXIN-29-RELATED"/>
    <property type="match status" value="1"/>
</dbReference>
<dbReference type="Proteomes" id="UP001187531">
    <property type="component" value="Unassembled WGS sequence"/>
</dbReference>
<organism evidence="3 4">
    <name type="scientific">Artemia franciscana</name>
    <name type="common">Brine shrimp</name>
    <name type="synonym">Artemia sanfranciscana</name>
    <dbReference type="NCBI Taxonomy" id="6661"/>
    <lineage>
        <taxon>Eukaryota</taxon>
        <taxon>Metazoa</taxon>
        <taxon>Ecdysozoa</taxon>
        <taxon>Arthropoda</taxon>
        <taxon>Crustacea</taxon>
        <taxon>Branchiopoda</taxon>
        <taxon>Anostraca</taxon>
        <taxon>Artemiidae</taxon>
        <taxon>Artemia</taxon>
    </lineage>
</organism>
<keyword evidence="4" id="KW-1185">Reference proteome</keyword>
<dbReference type="InterPro" id="IPR037213">
    <property type="entry name" value="Run_dom_sf"/>
</dbReference>
<protein>
    <recommendedName>
        <fullName evidence="2">RUN domain-containing protein</fullName>
    </recommendedName>
</protein>
<evidence type="ECO:0000256" key="1">
    <source>
        <dbReference type="SAM" id="MobiDB-lite"/>
    </source>
</evidence>
<feature type="compositionally biased region" description="Polar residues" evidence="1">
    <location>
        <begin position="234"/>
        <end position="244"/>
    </location>
</feature>
<gene>
    <name evidence="3" type="ORF">QYM36_005826</name>
</gene>
<proteinExistence type="predicted"/>
<dbReference type="PANTHER" id="PTHR47194:SF3">
    <property type="entry name" value="SORTING NEXIN 29"/>
    <property type="match status" value="1"/>
</dbReference>
<evidence type="ECO:0000313" key="3">
    <source>
        <dbReference type="EMBL" id="KAK2718612.1"/>
    </source>
</evidence>
<feature type="region of interest" description="Disordered" evidence="1">
    <location>
        <begin position="233"/>
        <end position="253"/>
    </location>
</feature>
<evidence type="ECO:0000313" key="4">
    <source>
        <dbReference type="Proteomes" id="UP001187531"/>
    </source>
</evidence>
<feature type="domain" description="RUN" evidence="2">
    <location>
        <begin position="34"/>
        <end position="173"/>
    </location>
</feature>
<dbReference type="PROSITE" id="PS50826">
    <property type="entry name" value="RUN"/>
    <property type="match status" value="1"/>
</dbReference>
<dbReference type="InterPro" id="IPR004012">
    <property type="entry name" value="Run_dom"/>
</dbReference>
<dbReference type="AlphaFoldDB" id="A0AA88IB63"/>
<dbReference type="Pfam" id="PF02759">
    <property type="entry name" value="RUN"/>
    <property type="match status" value="1"/>
</dbReference>
<name>A0AA88IB63_ARTSF</name>